<proteinExistence type="predicted"/>
<feature type="coiled-coil region" evidence="1">
    <location>
        <begin position="123"/>
        <end position="240"/>
    </location>
</feature>
<dbReference type="PANTHER" id="PTHR21532">
    <property type="entry name" value="PHOSPHODIESTERASE HL"/>
    <property type="match status" value="1"/>
</dbReference>
<dbReference type="InterPro" id="IPR038888">
    <property type="entry name" value="CFAP36"/>
</dbReference>
<dbReference type="Pfam" id="PF11527">
    <property type="entry name" value="ARL2_Bind_BART"/>
    <property type="match status" value="1"/>
</dbReference>
<accession>A0A8S1VLJ3</accession>
<reference evidence="3" key="1">
    <citation type="submission" date="2021-01" db="EMBL/GenBank/DDBJ databases">
        <authorList>
            <consortium name="Genoscope - CEA"/>
            <person name="William W."/>
        </authorList>
    </citation>
    <scope>NUCLEOTIDE SEQUENCE</scope>
</reference>
<evidence type="ECO:0000313" key="3">
    <source>
        <dbReference type="EMBL" id="CAD8176412.1"/>
    </source>
</evidence>
<dbReference type="EMBL" id="CAJJDO010000065">
    <property type="protein sequence ID" value="CAD8176412.1"/>
    <property type="molecule type" value="Genomic_DNA"/>
</dbReference>
<keyword evidence="4" id="KW-1185">Reference proteome</keyword>
<dbReference type="PANTHER" id="PTHR21532:SF0">
    <property type="entry name" value="CILIA- AND FLAGELLA-ASSOCIATED PROTEIN 36"/>
    <property type="match status" value="1"/>
</dbReference>
<dbReference type="AlphaFoldDB" id="A0A8S1VLJ3"/>
<name>A0A8S1VLJ3_9CILI</name>
<organism evidence="3 4">
    <name type="scientific">Paramecium pentaurelia</name>
    <dbReference type="NCBI Taxonomy" id="43138"/>
    <lineage>
        <taxon>Eukaryota</taxon>
        <taxon>Sar</taxon>
        <taxon>Alveolata</taxon>
        <taxon>Ciliophora</taxon>
        <taxon>Intramacronucleata</taxon>
        <taxon>Oligohymenophorea</taxon>
        <taxon>Peniculida</taxon>
        <taxon>Parameciidae</taxon>
        <taxon>Paramecium</taxon>
    </lineage>
</organism>
<dbReference type="GO" id="GO:0097546">
    <property type="term" value="C:ciliary base"/>
    <property type="evidence" value="ECO:0007669"/>
    <property type="project" value="TreeGrafter"/>
</dbReference>
<dbReference type="InterPro" id="IPR023379">
    <property type="entry name" value="BART_dom"/>
</dbReference>
<dbReference type="Proteomes" id="UP000689195">
    <property type="component" value="Unassembled WGS sequence"/>
</dbReference>
<sequence>MVFLTYFFSNNKKGLNYKQNDEEIWVYDLVYEHLTSPIWKIAIMEFIDENCIIFDDEDQYTPEQEQKFQQFKELISSQFDNMLNEYGLTNELLTKQIIIGLAHPQHKNIFQQIIAINDYKIFRKQMINRNKELELEALEELEKQDRILIQQQQQKMNIQQPAQEFDQQFELKRLQIEKEKTELELAIELSKKAEEEQKRLMETQNDEFLKKILEQSLLEFNELQKKLENVQKRESELKSQPQYRQSEIFKSIKNVKYPSFTSYTQRQEERYNQNNLNQDQEQFDSHILHQQDFQNQNHQPQLIRDYSFKPPVIERVSSELLEESAILSNEAMHDQKLKMQQQKDIIIKKKNEINKSELLKFEQDKKPVAIHKTYYQQK</sequence>
<dbReference type="OrthoDB" id="433414at2759"/>
<dbReference type="GO" id="GO:0005930">
    <property type="term" value="C:axoneme"/>
    <property type="evidence" value="ECO:0007669"/>
    <property type="project" value="TreeGrafter"/>
</dbReference>
<evidence type="ECO:0000259" key="2">
    <source>
        <dbReference type="Pfam" id="PF11527"/>
    </source>
</evidence>
<evidence type="ECO:0000256" key="1">
    <source>
        <dbReference type="SAM" id="Coils"/>
    </source>
</evidence>
<comment type="caution">
    <text evidence="3">The sequence shown here is derived from an EMBL/GenBank/DDBJ whole genome shotgun (WGS) entry which is preliminary data.</text>
</comment>
<keyword evidence="1" id="KW-0175">Coiled coil</keyword>
<gene>
    <name evidence="3" type="ORF">PPENT_87.1.T0650069</name>
</gene>
<protein>
    <recommendedName>
        <fullName evidence="2">BART domain-containing protein</fullName>
    </recommendedName>
</protein>
<evidence type="ECO:0000313" key="4">
    <source>
        <dbReference type="Proteomes" id="UP000689195"/>
    </source>
</evidence>
<feature type="domain" description="BART" evidence="2">
    <location>
        <begin position="23"/>
        <end position="134"/>
    </location>
</feature>